<keyword evidence="2" id="KW-1185">Reference proteome</keyword>
<organism evidence="1 2">
    <name type="scientific">Dallia pectoralis</name>
    <name type="common">Alaska blackfish</name>
    <dbReference type="NCBI Taxonomy" id="75939"/>
    <lineage>
        <taxon>Eukaryota</taxon>
        <taxon>Metazoa</taxon>
        <taxon>Chordata</taxon>
        <taxon>Craniata</taxon>
        <taxon>Vertebrata</taxon>
        <taxon>Euteleostomi</taxon>
        <taxon>Actinopterygii</taxon>
        <taxon>Neopterygii</taxon>
        <taxon>Teleostei</taxon>
        <taxon>Protacanthopterygii</taxon>
        <taxon>Esociformes</taxon>
        <taxon>Umbridae</taxon>
        <taxon>Dallia</taxon>
    </lineage>
</organism>
<sequence length="122" mass="14213">MRRWRFWQGPTVQHHHAYLLHPRTECLMIQSNDDTHQLNLKQPPLSQLCAPAHRRRPYCLHSNHTRAPPDTADKWNKKRSAAHEHSTESRRTGGRGRPPSAPRQRSALPVARRLLIRLKFAG</sequence>
<name>A0ACC2GYX8_DALPE</name>
<comment type="caution">
    <text evidence="1">The sequence shown here is derived from an EMBL/GenBank/DDBJ whole genome shotgun (WGS) entry which is preliminary data.</text>
</comment>
<accession>A0ACC2GYX8</accession>
<gene>
    <name evidence="1" type="ORF">DPEC_G00083140</name>
</gene>
<dbReference type="Proteomes" id="UP001157502">
    <property type="component" value="Chromosome 7"/>
</dbReference>
<dbReference type="EMBL" id="CM055734">
    <property type="protein sequence ID" value="KAJ8008891.1"/>
    <property type="molecule type" value="Genomic_DNA"/>
</dbReference>
<protein>
    <submittedName>
        <fullName evidence="1">Uncharacterized protein</fullName>
    </submittedName>
</protein>
<proteinExistence type="predicted"/>
<evidence type="ECO:0000313" key="1">
    <source>
        <dbReference type="EMBL" id="KAJ8008891.1"/>
    </source>
</evidence>
<reference evidence="1" key="1">
    <citation type="submission" date="2021-05" db="EMBL/GenBank/DDBJ databases">
        <authorList>
            <person name="Pan Q."/>
            <person name="Jouanno E."/>
            <person name="Zahm M."/>
            <person name="Klopp C."/>
            <person name="Cabau C."/>
            <person name="Louis A."/>
            <person name="Berthelot C."/>
            <person name="Parey E."/>
            <person name="Roest Crollius H."/>
            <person name="Montfort J."/>
            <person name="Robinson-Rechavi M."/>
            <person name="Bouchez O."/>
            <person name="Lampietro C."/>
            <person name="Lopez Roques C."/>
            <person name="Donnadieu C."/>
            <person name="Postlethwait J."/>
            <person name="Bobe J."/>
            <person name="Dillon D."/>
            <person name="Chandos A."/>
            <person name="von Hippel F."/>
            <person name="Guiguen Y."/>
        </authorList>
    </citation>
    <scope>NUCLEOTIDE SEQUENCE</scope>
    <source>
        <strain evidence="1">YG-Jan2019</strain>
    </source>
</reference>
<evidence type="ECO:0000313" key="2">
    <source>
        <dbReference type="Proteomes" id="UP001157502"/>
    </source>
</evidence>